<dbReference type="InterPro" id="IPR046088">
    <property type="entry name" value="DUF6106"/>
</dbReference>
<dbReference type="Pfam" id="PF19601">
    <property type="entry name" value="DUF6106"/>
    <property type="match status" value="1"/>
</dbReference>
<keyword evidence="1" id="KW-0812">Transmembrane</keyword>
<evidence type="ECO:0000256" key="1">
    <source>
        <dbReference type="SAM" id="Phobius"/>
    </source>
</evidence>
<evidence type="ECO:0000313" key="2">
    <source>
        <dbReference type="EMBL" id="HJD40677.1"/>
    </source>
</evidence>
<accession>A0A9D2RBQ6</accession>
<organism evidence="2 3">
    <name type="scientific">Candidatus Blautia stercoripullorum</name>
    <dbReference type="NCBI Taxonomy" id="2838502"/>
    <lineage>
        <taxon>Bacteria</taxon>
        <taxon>Bacillati</taxon>
        <taxon>Bacillota</taxon>
        <taxon>Clostridia</taxon>
        <taxon>Lachnospirales</taxon>
        <taxon>Lachnospiraceae</taxon>
        <taxon>Blautia</taxon>
    </lineage>
</organism>
<feature type="transmembrane region" description="Helical" evidence="1">
    <location>
        <begin position="20"/>
        <end position="38"/>
    </location>
</feature>
<keyword evidence="1" id="KW-0472">Membrane</keyword>
<gene>
    <name evidence="2" type="ORF">H9913_11680</name>
</gene>
<sequence>MTDMYSELLIKKEPTGKDQALKILIIALIVLSAAAGLFVIPLAWILTIALGVAAYFILPLLDLEYEYVFVNGELDIDRIASKAKRKRMKSFDLAKMEIMAPVNSHRMDYQNHNTNMKVLDFSSGNPQHKIFAMIIADDNSVCKVLLEPDRELINNIAKSCPRKVFLD</sequence>
<protein>
    <submittedName>
        <fullName evidence="2">Uncharacterized protein</fullName>
    </submittedName>
</protein>
<keyword evidence="1" id="KW-1133">Transmembrane helix</keyword>
<feature type="transmembrane region" description="Helical" evidence="1">
    <location>
        <begin position="44"/>
        <end position="61"/>
    </location>
</feature>
<dbReference type="EMBL" id="DWUX01000206">
    <property type="protein sequence ID" value="HJD40677.1"/>
    <property type="molecule type" value="Genomic_DNA"/>
</dbReference>
<evidence type="ECO:0000313" key="3">
    <source>
        <dbReference type="Proteomes" id="UP000823850"/>
    </source>
</evidence>
<reference evidence="2" key="2">
    <citation type="submission" date="2021-04" db="EMBL/GenBank/DDBJ databases">
        <authorList>
            <person name="Gilroy R."/>
        </authorList>
    </citation>
    <scope>NUCLEOTIDE SEQUENCE</scope>
    <source>
        <strain evidence="2">ChiW19-6364</strain>
    </source>
</reference>
<dbReference type="AlphaFoldDB" id="A0A9D2RBQ6"/>
<name>A0A9D2RBQ6_9FIRM</name>
<proteinExistence type="predicted"/>
<comment type="caution">
    <text evidence="2">The sequence shown here is derived from an EMBL/GenBank/DDBJ whole genome shotgun (WGS) entry which is preliminary data.</text>
</comment>
<dbReference type="Proteomes" id="UP000823850">
    <property type="component" value="Unassembled WGS sequence"/>
</dbReference>
<reference evidence="2" key="1">
    <citation type="journal article" date="2021" name="PeerJ">
        <title>Extensive microbial diversity within the chicken gut microbiome revealed by metagenomics and culture.</title>
        <authorList>
            <person name="Gilroy R."/>
            <person name="Ravi A."/>
            <person name="Getino M."/>
            <person name="Pursley I."/>
            <person name="Horton D.L."/>
            <person name="Alikhan N.F."/>
            <person name="Baker D."/>
            <person name="Gharbi K."/>
            <person name="Hall N."/>
            <person name="Watson M."/>
            <person name="Adriaenssens E.M."/>
            <person name="Foster-Nyarko E."/>
            <person name="Jarju S."/>
            <person name="Secka A."/>
            <person name="Antonio M."/>
            <person name="Oren A."/>
            <person name="Chaudhuri R.R."/>
            <person name="La Ragione R."/>
            <person name="Hildebrand F."/>
            <person name="Pallen M.J."/>
        </authorList>
    </citation>
    <scope>NUCLEOTIDE SEQUENCE</scope>
    <source>
        <strain evidence="2">ChiW19-6364</strain>
    </source>
</reference>